<dbReference type="AlphaFoldDB" id="A0A1W1HB49"/>
<evidence type="ECO:0000256" key="1">
    <source>
        <dbReference type="ARBA" id="ARBA00001946"/>
    </source>
</evidence>
<proteinExistence type="inferred from homology"/>
<evidence type="ECO:0000256" key="3">
    <source>
        <dbReference type="ARBA" id="ARBA00022722"/>
    </source>
</evidence>
<dbReference type="GO" id="GO:0016787">
    <property type="term" value="F:hydrolase activity"/>
    <property type="evidence" value="ECO:0007669"/>
    <property type="project" value="UniProtKB-KW"/>
</dbReference>
<dbReference type="PANTHER" id="PTHR33653:SF1">
    <property type="entry name" value="RIBONUCLEASE VAPC2"/>
    <property type="match status" value="1"/>
</dbReference>
<dbReference type="InterPro" id="IPR002716">
    <property type="entry name" value="PIN_dom"/>
</dbReference>
<evidence type="ECO:0000313" key="9">
    <source>
        <dbReference type="EMBL" id="SLM29666.1"/>
    </source>
</evidence>
<organism evidence="9 10">
    <name type="scientific">Desulfamplus magnetovallimortis</name>
    <dbReference type="NCBI Taxonomy" id="1246637"/>
    <lineage>
        <taxon>Bacteria</taxon>
        <taxon>Pseudomonadati</taxon>
        <taxon>Thermodesulfobacteriota</taxon>
        <taxon>Desulfobacteria</taxon>
        <taxon>Desulfobacterales</taxon>
        <taxon>Desulfobacteraceae</taxon>
        <taxon>Desulfamplus</taxon>
    </lineage>
</organism>
<keyword evidence="6" id="KW-0460">Magnesium</keyword>
<dbReference type="Pfam" id="PF01850">
    <property type="entry name" value="PIN"/>
    <property type="match status" value="1"/>
</dbReference>
<dbReference type="PANTHER" id="PTHR33653">
    <property type="entry name" value="RIBONUCLEASE VAPC2"/>
    <property type="match status" value="1"/>
</dbReference>
<dbReference type="Proteomes" id="UP000191931">
    <property type="component" value="Unassembled WGS sequence"/>
</dbReference>
<dbReference type="InterPro" id="IPR029060">
    <property type="entry name" value="PIN-like_dom_sf"/>
</dbReference>
<keyword evidence="10" id="KW-1185">Reference proteome</keyword>
<accession>A0A1W1HB49</accession>
<dbReference type="RefSeq" id="WP_080806762.1">
    <property type="nucleotide sequence ID" value="NZ_LT828555.1"/>
</dbReference>
<reference evidence="9 10" key="1">
    <citation type="submission" date="2017-03" db="EMBL/GenBank/DDBJ databases">
        <authorList>
            <person name="Afonso C.L."/>
            <person name="Miller P.J."/>
            <person name="Scott M.A."/>
            <person name="Spackman E."/>
            <person name="Goraichik I."/>
            <person name="Dimitrov K.M."/>
            <person name="Suarez D.L."/>
            <person name="Swayne D.E."/>
        </authorList>
    </citation>
    <scope>NUCLEOTIDE SEQUENCE [LARGE SCALE GENOMIC DNA]</scope>
    <source>
        <strain evidence="9">PRJEB14757</strain>
    </source>
</reference>
<evidence type="ECO:0000256" key="6">
    <source>
        <dbReference type="ARBA" id="ARBA00022842"/>
    </source>
</evidence>
<dbReference type="OrthoDB" id="9815354at2"/>
<comment type="similarity">
    <text evidence="7">Belongs to the PINc/VapC protein family.</text>
</comment>
<keyword evidence="3" id="KW-0540">Nuclease</keyword>
<feature type="domain" description="PIN" evidence="8">
    <location>
        <begin position="3"/>
        <end position="123"/>
    </location>
</feature>
<dbReference type="InterPro" id="IPR050556">
    <property type="entry name" value="Type_II_TA_system_RNase"/>
</dbReference>
<evidence type="ECO:0000256" key="7">
    <source>
        <dbReference type="ARBA" id="ARBA00038093"/>
    </source>
</evidence>
<protein>
    <submittedName>
        <fullName evidence="9">PilT protein domain protein</fullName>
    </submittedName>
</protein>
<gene>
    <name evidence="9" type="ORF">MTBBW1_1930004</name>
</gene>
<name>A0A1W1HB49_9BACT</name>
<dbReference type="SUPFAM" id="SSF88723">
    <property type="entry name" value="PIN domain-like"/>
    <property type="match status" value="1"/>
</dbReference>
<evidence type="ECO:0000259" key="8">
    <source>
        <dbReference type="Pfam" id="PF01850"/>
    </source>
</evidence>
<dbReference type="Gene3D" id="3.40.50.1010">
    <property type="entry name" value="5'-nuclease"/>
    <property type="match status" value="1"/>
</dbReference>
<evidence type="ECO:0000256" key="4">
    <source>
        <dbReference type="ARBA" id="ARBA00022723"/>
    </source>
</evidence>
<keyword evidence="5" id="KW-0378">Hydrolase</keyword>
<dbReference type="CDD" id="cd18746">
    <property type="entry name" value="PIN_VapC4-5_FitB-like"/>
    <property type="match status" value="1"/>
</dbReference>
<comment type="cofactor">
    <cofactor evidence="1">
        <name>Mg(2+)</name>
        <dbReference type="ChEBI" id="CHEBI:18420"/>
    </cofactor>
</comment>
<keyword evidence="4" id="KW-0479">Metal-binding</keyword>
<dbReference type="GO" id="GO:0046872">
    <property type="term" value="F:metal ion binding"/>
    <property type="evidence" value="ECO:0007669"/>
    <property type="project" value="UniProtKB-KW"/>
</dbReference>
<evidence type="ECO:0000256" key="5">
    <source>
        <dbReference type="ARBA" id="ARBA00022801"/>
    </source>
</evidence>
<dbReference type="GO" id="GO:0004518">
    <property type="term" value="F:nuclease activity"/>
    <property type="evidence" value="ECO:0007669"/>
    <property type="project" value="UniProtKB-KW"/>
</dbReference>
<sequence length="139" mass="15814">MKYLLDTCVISELIKQEPNQKVVQWIGNIEEANLFISVLTIGELHKGIEKLPDSRKKSTLHKWVMYDLRVRFKNRIIDFDIQAATTWGKIQAQSELLGKTLPAIDGLIAATGLFHDLVVVTRNIKDMKVSGVELLNPWT</sequence>
<evidence type="ECO:0000313" key="10">
    <source>
        <dbReference type="Proteomes" id="UP000191931"/>
    </source>
</evidence>
<evidence type="ECO:0000256" key="2">
    <source>
        <dbReference type="ARBA" id="ARBA00022649"/>
    </source>
</evidence>
<dbReference type="STRING" id="1246637.MTBBW1_1930004"/>
<keyword evidence="2" id="KW-1277">Toxin-antitoxin system</keyword>
<dbReference type="EMBL" id="FWEV01000105">
    <property type="protein sequence ID" value="SLM29666.1"/>
    <property type="molecule type" value="Genomic_DNA"/>
</dbReference>